<dbReference type="InterPro" id="IPR001278">
    <property type="entry name" value="Arg-tRNA-ligase"/>
</dbReference>
<evidence type="ECO:0000313" key="15">
    <source>
        <dbReference type="EMBL" id="SFJ54993.1"/>
    </source>
</evidence>
<dbReference type="Pfam" id="PF00750">
    <property type="entry name" value="tRNA-synt_1d"/>
    <property type="match status" value="1"/>
</dbReference>
<dbReference type="SUPFAM" id="SSF52374">
    <property type="entry name" value="Nucleotidylyl transferase"/>
    <property type="match status" value="1"/>
</dbReference>
<dbReference type="PROSITE" id="PS00178">
    <property type="entry name" value="AA_TRNA_LIGASE_I"/>
    <property type="match status" value="1"/>
</dbReference>
<dbReference type="EC" id="6.1.1.19" evidence="11"/>
<keyword evidence="7 11" id="KW-0067">ATP-binding</keyword>
<accession>A0A1I3S832</accession>
<keyword evidence="6 11" id="KW-0547">Nucleotide-binding</keyword>
<dbReference type="FunFam" id="3.40.50.620:FF:000062">
    <property type="entry name" value="Arginine--tRNA ligase"/>
    <property type="match status" value="1"/>
</dbReference>
<dbReference type="CDD" id="cd00671">
    <property type="entry name" value="ArgRS_core"/>
    <property type="match status" value="1"/>
</dbReference>
<feature type="domain" description="Arginyl tRNA synthetase N-terminal" evidence="14">
    <location>
        <begin position="1"/>
        <end position="88"/>
    </location>
</feature>
<reference evidence="16" key="1">
    <citation type="submission" date="2016-10" db="EMBL/GenBank/DDBJ databases">
        <authorList>
            <person name="Varghese N."/>
            <person name="Submissions S."/>
        </authorList>
    </citation>
    <scope>NUCLEOTIDE SEQUENCE [LARGE SCALE GENOMIC DNA]</scope>
    <source>
        <strain evidence="16">DSM 5918</strain>
    </source>
</reference>
<dbReference type="Gene3D" id="1.10.730.10">
    <property type="entry name" value="Isoleucyl-tRNA Synthetase, Domain 1"/>
    <property type="match status" value="1"/>
</dbReference>
<dbReference type="NCBIfam" id="TIGR00456">
    <property type="entry name" value="argS"/>
    <property type="match status" value="1"/>
</dbReference>
<comment type="subunit">
    <text evidence="3 11">Monomer.</text>
</comment>
<dbReference type="InterPro" id="IPR014729">
    <property type="entry name" value="Rossmann-like_a/b/a_fold"/>
</dbReference>
<evidence type="ECO:0000313" key="16">
    <source>
        <dbReference type="Proteomes" id="UP000198635"/>
    </source>
</evidence>
<dbReference type="Gene3D" id="3.40.50.620">
    <property type="entry name" value="HUPs"/>
    <property type="match status" value="1"/>
</dbReference>
<evidence type="ECO:0000256" key="6">
    <source>
        <dbReference type="ARBA" id="ARBA00022741"/>
    </source>
</evidence>
<dbReference type="RefSeq" id="WP_092373189.1">
    <property type="nucleotide sequence ID" value="NZ_FORX01000004.1"/>
</dbReference>
<dbReference type="GO" id="GO:0006420">
    <property type="term" value="P:arginyl-tRNA aminoacylation"/>
    <property type="evidence" value="ECO:0007669"/>
    <property type="project" value="UniProtKB-UniRule"/>
</dbReference>
<dbReference type="EMBL" id="FORX01000004">
    <property type="protein sequence ID" value="SFJ54993.1"/>
    <property type="molecule type" value="Genomic_DNA"/>
</dbReference>
<dbReference type="InterPro" id="IPR008909">
    <property type="entry name" value="DALR_anticod-bd"/>
</dbReference>
<evidence type="ECO:0000256" key="8">
    <source>
        <dbReference type="ARBA" id="ARBA00022917"/>
    </source>
</evidence>
<feature type="short sequence motif" description="'HIGH' region" evidence="11">
    <location>
        <begin position="125"/>
        <end position="135"/>
    </location>
</feature>
<dbReference type="Pfam" id="PF03485">
    <property type="entry name" value="Arg_tRNA_synt_N"/>
    <property type="match status" value="1"/>
</dbReference>
<dbReference type="FunFam" id="1.10.730.10:FF:000008">
    <property type="entry name" value="Arginine--tRNA ligase"/>
    <property type="match status" value="1"/>
</dbReference>
<dbReference type="GO" id="GO:0004814">
    <property type="term" value="F:arginine-tRNA ligase activity"/>
    <property type="evidence" value="ECO:0007669"/>
    <property type="project" value="UniProtKB-UniRule"/>
</dbReference>
<evidence type="ECO:0000256" key="12">
    <source>
        <dbReference type="RuleBase" id="RU363038"/>
    </source>
</evidence>
<protein>
    <recommendedName>
        <fullName evidence="11">Arginine--tRNA ligase</fullName>
        <ecNumber evidence="11">6.1.1.19</ecNumber>
    </recommendedName>
    <alternativeName>
        <fullName evidence="11">Arginyl-tRNA synthetase</fullName>
        <shortName evidence="11">ArgRS</shortName>
    </alternativeName>
</protein>
<dbReference type="Gene3D" id="3.30.1360.70">
    <property type="entry name" value="Arginyl tRNA synthetase N-terminal domain"/>
    <property type="match status" value="1"/>
</dbReference>
<dbReference type="OrthoDB" id="9803211at2"/>
<comment type="similarity">
    <text evidence="2 11 12">Belongs to the class-I aminoacyl-tRNA synthetase family.</text>
</comment>
<dbReference type="PRINTS" id="PR01038">
    <property type="entry name" value="TRNASYNTHARG"/>
</dbReference>
<comment type="subcellular location">
    <subcellularLocation>
        <location evidence="1 11">Cytoplasm</location>
    </subcellularLocation>
</comment>
<dbReference type="InterPro" id="IPR001412">
    <property type="entry name" value="aa-tRNA-synth_I_CS"/>
</dbReference>
<dbReference type="PANTHER" id="PTHR11956">
    <property type="entry name" value="ARGINYL-TRNA SYNTHETASE"/>
    <property type="match status" value="1"/>
</dbReference>
<keyword evidence="4 11" id="KW-0963">Cytoplasm</keyword>
<dbReference type="SMART" id="SM00836">
    <property type="entry name" value="DALR_1"/>
    <property type="match status" value="1"/>
</dbReference>
<evidence type="ECO:0000256" key="9">
    <source>
        <dbReference type="ARBA" id="ARBA00023146"/>
    </source>
</evidence>
<dbReference type="Proteomes" id="UP000198635">
    <property type="component" value="Unassembled WGS sequence"/>
</dbReference>
<proteinExistence type="inferred from homology"/>
<evidence type="ECO:0000256" key="7">
    <source>
        <dbReference type="ARBA" id="ARBA00022840"/>
    </source>
</evidence>
<dbReference type="AlphaFoldDB" id="A0A1I3S832"/>
<gene>
    <name evidence="11" type="primary">argS</name>
    <name evidence="15" type="ORF">SAMN04488082_10467</name>
</gene>
<dbReference type="Pfam" id="PF05746">
    <property type="entry name" value="DALR_1"/>
    <property type="match status" value="1"/>
</dbReference>
<evidence type="ECO:0000259" key="14">
    <source>
        <dbReference type="SMART" id="SM01016"/>
    </source>
</evidence>
<dbReference type="GO" id="GO:0005524">
    <property type="term" value="F:ATP binding"/>
    <property type="evidence" value="ECO:0007669"/>
    <property type="project" value="UniProtKB-UniRule"/>
</dbReference>
<organism evidence="15 16">
    <name type="scientific">Desulfomicrobium apsheronum</name>
    <dbReference type="NCBI Taxonomy" id="52560"/>
    <lineage>
        <taxon>Bacteria</taxon>
        <taxon>Pseudomonadati</taxon>
        <taxon>Thermodesulfobacteriota</taxon>
        <taxon>Desulfovibrionia</taxon>
        <taxon>Desulfovibrionales</taxon>
        <taxon>Desulfomicrobiaceae</taxon>
        <taxon>Desulfomicrobium</taxon>
    </lineage>
</organism>
<evidence type="ECO:0000256" key="1">
    <source>
        <dbReference type="ARBA" id="ARBA00004496"/>
    </source>
</evidence>
<dbReference type="InterPro" id="IPR005148">
    <property type="entry name" value="Arg-tRNA-synth_N"/>
</dbReference>
<dbReference type="STRING" id="52560.SAMN04488082_10467"/>
<name>A0A1I3S832_9BACT</name>
<evidence type="ECO:0000256" key="2">
    <source>
        <dbReference type="ARBA" id="ARBA00005594"/>
    </source>
</evidence>
<evidence type="ECO:0000256" key="3">
    <source>
        <dbReference type="ARBA" id="ARBA00011245"/>
    </source>
</evidence>
<evidence type="ECO:0000256" key="11">
    <source>
        <dbReference type="HAMAP-Rule" id="MF_00123"/>
    </source>
</evidence>
<dbReference type="InterPro" id="IPR036695">
    <property type="entry name" value="Arg-tRNA-synth_N_sf"/>
</dbReference>
<keyword evidence="5 11" id="KW-0436">Ligase</keyword>
<keyword evidence="16" id="KW-1185">Reference proteome</keyword>
<dbReference type="HAMAP" id="MF_00123">
    <property type="entry name" value="Arg_tRNA_synth"/>
    <property type="match status" value="1"/>
</dbReference>
<evidence type="ECO:0000256" key="4">
    <source>
        <dbReference type="ARBA" id="ARBA00022490"/>
    </source>
</evidence>
<evidence type="ECO:0000256" key="5">
    <source>
        <dbReference type="ARBA" id="ARBA00022598"/>
    </source>
</evidence>
<dbReference type="SUPFAM" id="SSF47323">
    <property type="entry name" value="Anticodon-binding domain of a subclass of class I aminoacyl-tRNA synthetases"/>
    <property type="match status" value="1"/>
</dbReference>
<keyword evidence="9 11" id="KW-0030">Aminoacyl-tRNA synthetase</keyword>
<dbReference type="GO" id="GO:0005737">
    <property type="term" value="C:cytoplasm"/>
    <property type="evidence" value="ECO:0007669"/>
    <property type="project" value="UniProtKB-SubCell"/>
</dbReference>
<keyword evidence="8 11" id="KW-0648">Protein biosynthesis</keyword>
<evidence type="ECO:0000256" key="10">
    <source>
        <dbReference type="ARBA" id="ARBA00049339"/>
    </source>
</evidence>
<dbReference type="InterPro" id="IPR009080">
    <property type="entry name" value="tRNAsynth_Ia_anticodon-bd"/>
</dbReference>
<dbReference type="PANTHER" id="PTHR11956:SF5">
    <property type="entry name" value="ARGININE--TRNA LIGASE, CYTOPLASMIC"/>
    <property type="match status" value="1"/>
</dbReference>
<dbReference type="SUPFAM" id="SSF55190">
    <property type="entry name" value="Arginyl-tRNA synthetase (ArgRS), N-terminal 'additional' domain"/>
    <property type="match status" value="1"/>
</dbReference>
<dbReference type="SMART" id="SM01016">
    <property type="entry name" value="Arg_tRNA_synt_N"/>
    <property type="match status" value="1"/>
</dbReference>
<dbReference type="InterPro" id="IPR035684">
    <property type="entry name" value="ArgRS_core"/>
</dbReference>
<evidence type="ECO:0000259" key="13">
    <source>
        <dbReference type="SMART" id="SM00836"/>
    </source>
</evidence>
<feature type="domain" description="DALR anticodon binding" evidence="13">
    <location>
        <begin position="430"/>
        <end position="551"/>
    </location>
</feature>
<comment type="catalytic activity">
    <reaction evidence="10 11">
        <text>tRNA(Arg) + L-arginine + ATP = L-arginyl-tRNA(Arg) + AMP + diphosphate</text>
        <dbReference type="Rhea" id="RHEA:20301"/>
        <dbReference type="Rhea" id="RHEA-COMP:9658"/>
        <dbReference type="Rhea" id="RHEA-COMP:9673"/>
        <dbReference type="ChEBI" id="CHEBI:30616"/>
        <dbReference type="ChEBI" id="CHEBI:32682"/>
        <dbReference type="ChEBI" id="CHEBI:33019"/>
        <dbReference type="ChEBI" id="CHEBI:78442"/>
        <dbReference type="ChEBI" id="CHEBI:78513"/>
        <dbReference type="ChEBI" id="CHEBI:456215"/>
        <dbReference type="EC" id="6.1.1.19"/>
    </reaction>
</comment>
<sequence>MKAKNYILEKLTALMAAKGAALPAKTTIEAPKSEQHGDMATNIAMVMPREKGQNPRAAAEELKAELLAMCPEIEDIEIAGPGFINFTFKPVFWQEVALAALEGNEDFGRINIGQGRKVQVEYVSANPTGPLHIGHGRGAAVGDSLTRILRFTGHEVETEYYLNDAGRQMRLLGLAVWVRYQQACGIEIPFPEDCYRGDYIRDISNALLAERGKALLDLPEEEALDLCYERGMTDILNGIKQDLIDFRVEHQHWFSEKSLVDGGQVEASLNRLLAEGRAYEKDGALWFRSTDHGDDKDRVLRKSDGLLTYFASDIAYHDNKIARGFDMMVDIWGADHHGYVPRMKAAIEALGKDRESLQVILVQLVNLIQGGEQIAMSTRAGKFETLADVCAEVGVDAARFIFLSRKSDSHLDFDLDVVKQQSMDNPVYYVQYAHARISSLMRKAEEQGVALPEPSGALMALLTTPEDKALFKALDAFEDTLELAARTLSPHHVSYYLMELAGLLHRYYTVHHILSGDDHALLQARILLFRAVAGVLKAGLDLLGVSAPERM</sequence>